<dbReference type="OMA" id="WILFDIL"/>
<feature type="transmembrane region" description="Helical" evidence="14">
    <location>
        <begin position="555"/>
        <end position="573"/>
    </location>
</feature>
<dbReference type="Pfam" id="PF13499">
    <property type="entry name" value="EF-hand_7"/>
    <property type="match status" value="1"/>
</dbReference>
<dbReference type="Pfam" id="PF00520">
    <property type="entry name" value="Ion_trans"/>
    <property type="match status" value="1"/>
</dbReference>
<dbReference type="PROSITE" id="PS00888">
    <property type="entry name" value="CNMP_BINDING_1"/>
    <property type="match status" value="1"/>
</dbReference>
<reference evidence="17 18" key="1">
    <citation type="journal article" date="2011" name="Proc. Natl. Acad. Sci. U.S.A.">
        <title>Niche of harmful alga Aureococcus anophagefferens revealed through ecogenomics.</title>
        <authorList>
            <person name="Gobler C.J."/>
            <person name="Berry D.L."/>
            <person name="Dyhrman S.T."/>
            <person name="Wilhelm S.W."/>
            <person name="Salamov A."/>
            <person name="Lobanov A.V."/>
            <person name="Zhang Y."/>
            <person name="Collier J.L."/>
            <person name="Wurch L.L."/>
            <person name="Kustka A.B."/>
            <person name="Dill B.D."/>
            <person name="Shah M."/>
            <person name="VerBerkmoes N.C."/>
            <person name="Kuo A."/>
            <person name="Terry A."/>
            <person name="Pangilinan J."/>
            <person name="Lindquist E.A."/>
            <person name="Lucas S."/>
            <person name="Paulsen I.T."/>
            <person name="Hattenrath-Lehmann T.K."/>
            <person name="Talmage S.C."/>
            <person name="Walker E.A."/>
            <person name="Koch F."/>
            <person name="Burson A.M."/>
            <person name="Marcoval M.A."/>
            <person name="Tang Y.Z."/>
            <person name="Lecleir G.R."/>
            <person name="Coyne K.J."/>
            <person name="Berg G.M."/>
            <person name="Bertrand E.M."/>
            <person name="Saito M.A."/>
            <person name="Gladyshev V.N."/>
            <person name="Grigoriev I.V."/>
        </authorList>
    </citation>
    <scope>NUCLEOTIDE SEQUENCE [LARGE SCALE GENOMIC DNA]</scope>
    <source>
        <strain evidence="18">CCMP 1984</strain>
    </source>
</reference>
<evidence type="ECO:0000256" key="9">
    <source>
        <dbReference type="ARBA" id="ARBA00022989"/>
    </source>
</evidence>
<feature type="domain" description="EF-hand" evidence="16">
    <location>
        <begin position="236"/>
        <end position="269"/>
    </location>
</feature>
<dbReference type="PROSITE" id="PS50222">
    <property type="entry name" value="EF_HAND_2"/>
    <property type="match status" value="2"/>
</dbReference>
<evidence type="ECO:0000259" key="16">
    <source>
        <dbReference type="PROSITE" id="PS50222"/>
    </source>
</evidence>
<feature type="region of interest" description="Disordered" evidence="13">
    <location>
        <begin position="115"/>
        <end position="204"/>
    </location>
</feature>
<accession>F0Y2B6</accession>
<feature type="compositionally biased region" description="Basic residues" evidence="13">
    <location>
        <begin position="194"/>
        <end position="203"/>
    </location>
</feature>
<evidence type="ECO:0000256" key="13">
    <source>
        <dbReference type="SAM" id="MobiDB-lite"/>
    </source>
</evidence>
<dbReference type="InterPro" id="IPR000595">
    <property type="entry name" value="cNMP-bd_dom"/>
</dbReference>
<dbReference type="InterPro" id="IPR018490">
    <property type="entry name" value="cNMP-bd_dom_sf"/>
</dbReference>
<dbReference type="SMART" id="SM00054">
    <property type="entry name" value="EFh"/>
    <property type="match status" value="2"/>
</dbReference>
<gene>
    <name evidence="17" type="ORF">AURANDRAFT_62084</name>
</gene>
<dbReference type="PROSITE" id="PS50042">
    <property type="entry name" value="CNMP_BINDING_3"/>
    <property type="match status" value="1"/>
</dbReference>
<evidence type="ECO:0000259" key="15">
    <source>
        <dbReference type="PROSITE" id="PS50042"/>
    </source>
</evidence>
<dbReference type="GO" id="GO:0034702">
    <property type="term" value="C:monoatomic ion channel complex"/>
    <property type="evidence" value="ECO:0007669"/>
    <property type="project" value="UniProtKB-KW"/>
</dbReference>
<dbReference type="GeneID" id="20223727"/>
<dbReference type="AlphaFoldDB" id="F0Y2B6"/>
<dbReference type="SUPFAM" id="SSF81324">
    <property type="entry name" value="Voltage-gated potassium channels"/>
    <property type="match status" value="1"/>
</dbReference>
<evidence type="ECO:0000256" key="7">
    <source>
        <dbReference type="ARBA" id="ARBA00022882"/>
    </source>
</evidence>
<feature type="domain" description="EF-hand" evidence="16">
    <location>
        <begin position="200"/>
        <end position="235"/>
    </location>
</feature>
<evidence type="ECO:0000256" key="14">
    <source>
        <dbReference type="SAM" id="Phobius"/>
    </source>
</evidence>
<dbReference type="Gene3D" id="1.10.238.10">
    <property type="entry name" value="EF-hand"/>
    <property type="match status" value="1"/>
</dbReference>
<evidence type="ECO:0000256" key="2">
    <source>
        <dbReference type="ARBA" id="ARBA00022448"/>
    </source>
</evidence>
<dbReference type="OrthoDB" id="432483at2759"/>
<dbReference type="PRINTS" id="PR01463">
    <property type="entry name" value="EAGCHANLFMLY"/>
</dbReference>
<dbReference type="PANTHER" id="PTHR10217:SF435">
    <property type="entry name" value="POTASSIUM VOLTAGE-GATED CHANNEL PROTEIN EAG"/>
    <property type="match status" value="1"/>
</dbReference>
<dbReference type="Gene3D" id="1.10.287.70">
    <property type="match status" value="1"/>
</dbReference>
<proteinExistence type="predicted"/>
<dbReference type="CDD" id="cd00051">
    <property type="entry name" value="EFh"/>
    <property type="match status" value="1"/>
</dbReference>
<evidence type="ECO:0000256" key="5">
    <source>
        <dbReference type="ARBA" id="ARBA00022826"/>
    </source>
</evidence>
<feature type="domain" description="Cyclic nucleotide-binding" evidence="15">
    <location>
        <begin position="658"/>
        <end position="755"/>
    </location>
</feature>
<evidence type="ECO:0000256" key="4">
    <source>
        <dbReference type="ARBA" id="ARBA00022692"/>
    </source>
</evidence>
<dbReference type="RefSeq" id="XP_009034652.1">
    <property type="nucleotide sequence ID" value="XM_009036404.1"/>
</dbReference>
<evidence type="ECO:0000256" key="6">
    <source>
        <dbReference type="ARBA" id="ARBA00022837"/>
    </source>
</evidence>
<dbReference type="KEGG" id="aaf:AURANDRAFT_62084"/>
<dbReference type="SUPFAM" id="SSF51206">
    <property type="entry name" value="cAMP-binding domain-like"/>
    <property type="match status" value="1"/>
</dbReference>
<dbReference type="SUPFAM" id="SSF47473">
    <property type="entry name" value="EF-hand"/>
    <property type="match status" value="1"/>
</dbReference>
<dbReference type="Gene3D" id="2.60.120.10">
    <property type="entry name" value="Jelly Rolls"/>
    <property type="match status" value="1"/>
</dbReference>
<dbReference type="Gene3D" id="1.10.287.630">
    <property type="entry name" value="Helix hairpin bin"/>
    <property type="match status" value="1"/>
</dbReference>
<dbReference type="GO" id="GO:0042391">
    <property type="term" value="P:regulation of membrane potential"/>
    <property type="evidence" value="ECO:0007669"/>
    <property type="project" value="TreeGrafter"/>
</dbReference>
<feature type="transmembrane region" description="Helical" evidence="14">
    <location>
        <begin position="343"/>
        <end position="365"/>
    </location>
</feature>
<keyword evidence="10" id="KW-0406">Ion transport</keyword>
<dbReference type="InterPro" id="IPR018488">
    <property type="entry name" value="cNMP-bd_CS"/>
</dbReference>
<feature type="transmembrane region" description="Helical" evidence="14">
    <location>
        <begin position="477"/>
        <end position="498"/>
    </location>
</feature>
<feature type="compositionally biased region" description="Low complexity" evidence="13">
    <location>
        <begin position="184"/>
        <end position="193"/>
    </location>
</feature>
<keyword evidence="4 14" id="KW-0812">Transmembrane</keyword>
<dbReference type="PROSITE" id="PS00018">
    <property type="entry name" value="EF_HAND_1"/>
    <property type="match status" value="2"/>
</dbReference>
<evidence type="ECO:0000256" key="10">
    <source>
        <dbReference type="ARBA" id="ARBA00023065"/>
    </source>
</evidence>
<dbReference type="InterPro" id="IPR018247">
    <property type="entry name" value="EF_Hand_1_Ca_BS"/>
</dbReference>
<dbReference type="InParanoid" id="F0Y2B6"/>
<comment type="subcellular location">
    <subcellularLocation>
        <location evidence="1">Membrane</location>
        <topology evidence="1">Multi-pass membrane protein</topology>
    </subcellularLocation>
</comment>
<sequence>MPDDATLPPRGGAAILPPLTNEPRWDPQPVPSPAVYVGQPPGGGVAAAADAVLEALEGSVRALEALADVSDDAAAALRAARARSLAERLAAAAARTDARAAAAFAPRLPGMYPAYPDHDADGAERADAPASDGAAASETKAAEADAAAVPEAKTPKTPKGKGRVVPVDSSPKKTPPSTPNGTWRSAAVVTSSRRVQRRKRHRERLKERYQSIDTNGDGEITRDEFTDAMCHGGLTKREARRVFSERDENGDGTMDQSEFISLLESKHPILMRIAWVRELEKGFHDGEDDEKIAALDVDAGRRPVFMLSPNDRSRVSWDCVTACLLVYVAIIEPMRLGFDIDPAPWSFVFVLDWICDVFFIADFLLNFRTGYVRDTGDVDLDPKRSALYYLQTWALLDFVSTIPPLLEFFAGSGMRALRSAKVLKLARIGKIGRMLKMSKIFRLAKALKFGEKFRNSPMGDFLEDFFASSQTKAMQRILYVLVKFGFLAHYLGCFFSVAGESHLREYAPGNAKAGGKGADEWSLRARYLASFYWAVTTMTTVGYGDITPVTDRERVTAVVAMVVGGFSFAYIVAQMTVIVRAYDAHMEPYQQKMDRVYAWLSYYDVPPAVRRHVRRYYRTYFAHRTAFDERSIVEDLDPDSQKLVADYVLPSCVRHNDLFAPLPRGAICKILHFMRWMKFEPEARVVGEGDKCSTMFIIYTGKCWISRSRGTKTMAHPGESFGEKAVLGVSSWSELTATALTPLEVIALTQNDFMQAFVTLPEALVAMRHGISADLGLAAPMPTTFTHLTDARREVDVDKAALSPTPPEPRRVLDG</sequence>
<dbReference type="EMBL" id="GL833123">
    <property type="protein sequence ID" value="EGB11102.1"/>
    <property type="molecule type" value="Genomic_DNA"/>
</dbReference>
<dbReference type="GO" id="GO:0005249">
    <property type="term" value="F:voltage-gated potassium channel activity"/>
    <property type="evidence" value="ECO:0007669"/>
    <property type="project" value="InterPro"/>
</dbReference>
<keyword evidence="12" id="KW-0407">Ion channel</keyword>
<evidence type="ECO:0000256" key="11">
    <source>
        <dbReference type="ARBA" id="ARBA00023136"/>
    </source>
</evidence>
<feature type="transmembrane region" description="Helical" evidence="14">
    <location>
        <begin position="525"/>
        <end position="543"/>
    </location>
</feature>
<evidence type="ECO:0000256" key="1">
    <source>
        <dbReference type="ARBA" id="ARBA00004141"/>
    </source>
</evidence>
<dbReference type="InterPro" id="IPR002048">
    <property type="entry name" value="EF_hand_dom"/>
</dbReference>
<evidence type="ECO:0000256" key="3">
    <source>
        <dbReference type="ARBA" id="ARBA00022538"/>
    </source>
</evidence>
<dbReference type="InterPro" id="IPR003938">
    <property type="entry name" value="K_chnl_volt-dep_EAG/ELK/ERG"/>
</dbReference>
<keyword evidence="18" id="KW-1185">Reference proteome</keyword>
<feature type="compositionally biased region" description="Basic and acidic residues" evidence="13">
    <location>
        <begin position="116"/>
        <end position="127"/>
    </location>
</feature>
<evidence type="ECO:0000313" key="17">
    <source>
        <dbReference type="EMBL" id="EGB11102.1"/>
    </source>
</evidence>
<organism evidence="18">
    <name type="scientific">Aureococcus anophagefferens</name>
    <name type="common">Harmful bloom alga</name>
    <dbReference type="NCBI Taxonomy" id="44056"/>
    <lineage>
        <taxon>Eukaryota</taxon>
        <taxon>Sar</taxon>
        <taxon>Stramenopiles</taxon>
        <taxon>Ochrophyta</taxon>
        <taxon>Pelagophyceae</taxon>
        <taxon>Pelagomonadales</taxon>
        <taxon>Pelagomonadaceae</taxon>
        <taxon>Aureococcus</taxon>
    </lineage>
</organism>
<keyword evidence="2" id="KW-0813">Transport</keyword>
<keyword evidence="5" id="KW-0631">Potassium channel</keyword>
<dbReference type="eggNOG" id="KOG0498">
    <property type="taxonomic scope" value="Eukaryota"/>
</dbReference>
<feature type="region of interest" description="Disordered" evidence="13">
    <location>
        <begin position="1"/>
        <end position="33"/>
    </location>
</feature>
<name>F0Y2B6_AURAN</name>
<dbReference type="Proteomes" id="UP000002729">
    <property type="component" value="Unassembled WGS sequence"/>
</dbReference>
<dbReference type="GO" id="GO:0005509">
    <property type="term" value="F:calcium ion binding"/>
    <property type="evidence" value="ECO:0007669"/>
    <property type="project" value="InterPro"/>
</dbReference>
<dbReference type="PANTHER" id="PTHR10217">
    <property type="entry name" value="VOLTAGE AND LIGAND GATED POTASSIUM CHANNEL"/>
    <property type="match status" value="1"/>
</dbReference>
<evidence type="ECO:0000313" key="18">
    <source>
        <dbReference type="Proteomes" id="UP000002729"/>
    </source>
</evidence>
<keyword evidence="9 14" id="KW-1133">Transmembrane helix</keyword>
<dbReference type="InterPro" id="IPR005821">
    <property type="entry name" value="Ion_trans_dom"/>
</dbReference>
<keyword evidence="7" id="KW-0851">Voltage-gated channel</keyword>
<dbReference type="InterPro" id="IPR011992">
    <property type="entry name" value="EF-hand-dom_pair"/>
</dbReference>
<dbReference type="GO" id="GO:0005886">
    <property type="term" value="C:plasma membrane"/>
    <property type="evidence" value="ECO:0007669"/>
    <property type="project" value="TreeGrafter"/>
</dbReference>
<dbReference type="Pfam" id="PF00027">
    <property type="entry name" value="cNMP_binding"/>
    <property type="match status" value="1"/>
</dbReference>
<evidence type="ECO:0000256" key="12">
    <source>
        <dbReference type="ARBA" id="ARBA00023303"/>
    </source>
</evidence>
<dbReference type="InterPro" id="IPR014710">
    <property type="entry name" value="RmlC-like_jellyroll"/>
</dbReference>
<dbReference type="SMART" id="SM00100">
    <property type="entry name" value="cNMP"/>
    <property type="match status" value="1"/>
</dbReference>
<keyword evidence="8" id="KW-0630">Potassium</keyword>
<protein>
    <submittedName>
        <fullName evidence="17">Uncharacterized protein</fullName>
    </submittedName>
</protein>
<evidence type="ECO:0000256" key="8">
    <source>
        <dbReference type="ARBA" id="ARBA00022958"/>
    </source>
</evidence>
<keyword evidence="11 14" id="KW-0472">Membrane</keyword>
<dbReference type="InterPro" id="IPR050818">
    <property type="entry name" value="KCNH_animal-type"/>
</dbReference>
<feature type="compositionally biased region" description="Low complexity" evidence="13">
    <location>
        <begin position="128"/>
        <end position="152"/>
    </location>
</feature>
<keyword evidence="6" id="KW-0106">Calcium</keyword>
<keyword evidence="3" id="KW-0633">Potassium transport</keyword>
<dbReference type="CDD" id="cd00038">
    <property type="entry name" value="CAP_ED"/>
    <property type="match status" value="1"/>
</dbReference>